<sequence>MNSAAFDNMTETLMGLVDGWVWYGFHSVDELDAQIDGDFQDGHDFDIERVKAYAATVLKDKRASEADWPPVTDCDRLDRVFDRLRAQGLCVVQFPESGYTMQHGEAAVVAAMNAEDAPPEGYRGCCFYHAQDIDDALNGEGLLLAFGSLESDEDEDDERVGRLVCEALNHEGLETEWNGTRRHRIRVPRLRWQRRTPA</sequence>
<evidence type="ECO:0000259" key="1">
    <source>
        <dbReference type="Pfam" id="PF21831"/>
    </source>
</evidence>
<reference evidence="3" key="1">
    <citation type="submission" date="2014-11" db="EMBL/GenBank/DDBJ databases">
        <title>Draft genome sequence of Hydrogenophaga intermedia S1.</title>
        <authorList>
            <person name="Gan H.M."/>
            <person name="Chew T.H."/>
            <person name="Stolz A."/>
        </authorList>
    </citation>
    <scope>NUCLEOTIDE SEQUENCE [LARGE SCALE GENOMIC DNA]</scope>
    <source>
        <strain evidence="3">S1</strain>
    </source>
</reference>
<organism evidence="2 3">
    <name type="scientific">Hydrogenophaga intermedia</name>
    <dbReference type="NCBI Taxonomy" id="65786"/>
    <lineage>
        <taxon>Bacteria</taxon>
        <taxon>Pseudomonadati</taxon>
        <taxon>Pseudomonadota</taxon>
        <taxon>Betaproteobacteria</taxon>
        <taxon>Burkholderiales</taxon>
        <taxon>Comamonadaceae</taxon>
        <taxon>Hydrogenophaga</taxon>
    </lineage>
</organism>
<dbReference type="EMBL" id="CCAE010000002">
    <property type="protein sequence ID" value="CDN85913.1"/>
    <property type="molecule type" value="Genomic_DNA"/>
</dbReference>
<dbReference type="RefSeq" id="WP_009520043.1">
    <property type="nucleotide sequence ID" value="NZ_CCAE010000002.1"/>
</dbReference>
<dbReference type="Pfam" id="PF21831">
    <property type="entry name" value="DUF6891"/>
    <property type="match status" value="1"/>
</dbReference>
<gene>
    <name evidence="2" type="ORF">BN948_00310</name>
</gene>
<proteinExistence type="predicted"/>
<dbReference type="Proteomes" id="UP000028878">
    <property type="component" value="Unassembled WGS sequence"/>
</dbReference>
<dbReference type="AlphaFoldDB" id="A0A1L1PD24"/>
<protein>
    <recommendedName>
        <fullName evidence="1">DUF6891 domain-containing protein</fullName>
    </recommendedName>
</protein>
<evidence type="ECO:0000313" key="3">
    <source>
        <dbReference type="Proteomes" id="UP000028878"/>
    </source>
</evidence>
<dbReference type="InterPro" id="IPR054186">
    <property type="entry name" value="DUF6891"/>
</dbReference>
<keyword evidence="3" id="KW-1185">Reference proteome</keyword>
<name>A0A1L1PD24_HYDIT</name>
<feature type="domain" description="DUF6891" evidence="1">
    <location>
        <begin position="10"/>
        <end position="196"/>
    </location>
</feature>
<accession>A0A1L1PD24</accession>
<evidence type="ECO:0000313" key="2">
    <source>
        <dbReference type="EMBL" id="CDN85913.1"/>
    </source>
</evidence>